<reference evidence="8 9" key="1">
    <citation type="journal article" date="2018" name="BMC Genomics">
        <title>Genomic comparison of Trypanosoma conorhini and Trypanosoma rangeli to Trypanosoma cruzi strains of high and low virulence.</title>
        <authorList>
            <person name="Bradwell K.R."/>
            <person name="Koparde V.N."/>
            <person name="Matveyev A.V."/>
            <person name="Serrano M.G."/>
            <person name="Alves J.M."/>
            <person name="Parikh H."/>
            <person name="Huang B."/>
            <person name="Lee V."/>
            <person name="Espinosa-Alvarez O."/>
            <person name="Ortiz P.A."/>
            <person name="Costa-Martins A.G."/>
            <person name="Teixeira M.M."/>
            <person name="Buck G.A."/>
        </authorList>
    </citation>
    <scope>NUCLEOTIDE SEQUENCE [LARGE SCALE GENOMIC DNA]</scope>
    <source>
        <strain evidence="8 9">AM80</strain>
    </source>
</reference>
<keyword evidence="2 8" id="KW-0808">Transferase</keyword>
<organism evidence="8 9">
    <name type="scientific">Trypanosoma rangeli</name>
    <dbReference type="NCBI Taxonomy" id="5698"/>
    <lineage>
        <taxon>Eukaryota</taxon>
        <taxon>Discoba</taxon>
        <taxon>Euglenozoa</taxon>
        <taxon>Kinetoplastea</taxon>
        <taxon>Metakinetoplastina</taxon>
        <taxon>Trypanosomatida</taxon>
        <taxon>Trypanosomatidae</taxon>
        <taxon>Trypanosoma</taxon>
        <taxon>Herpetosoma</taxon>
    </lineage>
</organism>
<dbReference type="PROSITE" id="PS00108">
    <property type="entry name" value="PROTEIN_KINASE_ST"/>
    <property type="match status" value="1"/>
</dbReference>
<keyword evidence="3 6" id="KW-0547">Nucleotide-binding</keyword>
<evidence type="ECO:0000313" key="9">
    <source>
        <dbReference type="Proteomes" id="UP000283634"/>
    </source>
</evidence>
<accession>A0A3R7K7C3</accession>
<dbReference type="PROSITE" id="PS00107">
    <property type="entry name" value="PROTEIN_KINASE_ATP"/>
    <property type="match status" value="1"/>
</dbReference>
<dbReference type="GO" id="GO:0004674">
    <property type="term" value="F:protein serine/threonine kinase activity"/>
    <property type="evidence" value="ECO:0007669"/>
    <property type="project" value="UniProtKB-KW"/>
</dbReference>
<proteinExistence type="predicted"/>
<dbReference type="VEuPathDB" id="TriTrypDB:TRSC58_03375"/>
<evidence type="ECO:0000313" key="8">
    <source>
        <dbReference type="EMBL" id="RNE95299.1"/>
    </source>
</evidence>
<gene>
    <name evidence="8" type="ORF">TraAM80_10280</name>
</gene>
<dbReference type="InterPro" id="IPR008271">
    <property type="entry name" value="Ser/Thr_kinase_AS"/>
</dbReference>
<dbReference type="GO" id="GO:0005524">
    <property type="term" value="F:ATP binding"/>
    <property type="evidence" value="ECO:0007669"/>
    <property type="project" value="UniProtKB-UniRule"/>
</dbReference>
<evidence type="ECO:0000259" key="7">
    <source>
        <dbReference type="PROSITE" id="PS50011"/>
    </source>
</evidence>
<dbReference type="GO" id="GO:0004713">
    <property type="term" value="F:protein tyrosine kinase activity"/>
    <property type="evidence" value="ECO:0007669"/>
    <property type="project" value="TreeGrafter"/>
</dbReference>
<feature type="domain" description="Protein kinase" evidence="7">
    <location>
        <begin position="5"/>
        <end position="310"/>
    </location>
</feature>
<dbReference type="GeneID" id="40334213"/>
<keyword evidence="9" id="KW-1185">Reference proteome</keyword>
<dbReference type="RefSeq" id="XP_029233221.1">
    <property type="nucleotide sequence ID" value="XM_029386913.1"/>
</dbReference>
<sequence length="510" mass="56621">MHGRYVPQEVLGTGTYGRVLRCSDTHTGKHVAVKVAQSDAAYRRSALNEIRVLQLLSHSEDTLKMFDYFEDGGHLCIVCELLHTDLYELLRKNGFRPLLLDTVRTIGERVLRALAELHKVGYMHCDIKPANVMLGFNNADGSNRSDFPKTCLIDFGAVRQFHENTYYDVQSLWYRAPEVILGLPYTFHIDSWSVGCLLFELYTGKPLFSGENPREQMINIMCTLGMPSMEALSAGTNVEKLQLPCVGMDVHAETSLRHLIMNYRRNISGFQQLQQSAGEEAVFVNLLCSLLQPDVRWRTSCVDALHHAFFNPCSLNRGGVAGINFSFFGCCNKGLQSSGDSNFGGGLSSTGSDVYGFSYHDHHISQPTQTQPHSDSTPILSASCNSISFVGLVGNPPGMVLPASLPPPSPQRSLSSSHVVLQNVMYHPPPVTFMQTVSFHSQQLQQVMQRQKQNSGNILPMVGSPPGHPQLLSAPVRPNYKCQKWDAMTAQLQQQIPPAAMPMLQCNNFF</sequence>
<evidence type="ECO:0000256" key="1">
    <source>
        <dbReference type="ARBA" id="ARBA00022527"/>
    </source>
</evidence>
<dbReference type="PANTHER" id="PTHR24058">
    <property type="entry name" value="DUAL SPECIFICITY PROTEIN KINASE"/>
    <property type="match status" value="1"/>
</dbReference>
<evidence type="ECO:0000256" key="3">
    <source>
        <dbReference type="ARBA" id="ARBA00022741"/>
    </source>
</evidence>
<dbReference type="OrthoDB" id="9332038at2759"/>
<evidence type="ECO:0000256" key="5">
    <source>
        <dbReference type="ARBA" id="ARBA00022840"/>
    </source>
</evidence>
<dbReference type="Proteomes" id="UP000283634">
    <property type="component" value="Unassembled WGS sequence"/>
</dbReference>
<evidence type="ECO:0000256" key="4">
    <source>
        <dbReference type="ARBA" id="ARBA00022777"/>
    </source>
</evidence>
<dbReference type="SUPFAM" id="SSF56112">
    <property type="entry name" value="Protein kinase-like (PK-like)"/>
    <property type="match status" value="1"/>
</dbReference>
<keyword evidence="1" id="KW-0723">Serine/threonine-protein kinase</keyword>
<dbReference type="EMBL" id="MKGL01000891">
    <property type="protein sequence ID" value="RNE95299.1"/>
    <property type="molecule type" value="Genomic_DNA"/>
</dbReference>
<protein>
    <recommendedName>
        <fullName evidence="7">Protein kinase domain-containing protein</fullName>
    </recommendedName>
</protein>
<keyword evidence="5 6" id="KW-0067">ATP-binding</keyword>
<dbReference type="InterPro" id="IPR000719">
    <property type="entry name" value="Prot_kinase_dom"/>
</dbReference>
<dbReference type="InterPro" id="IPR050494">
    <property type="entry name" value="Ser_Thr_dual-spec_kinase"/>
</dbReference>
<dbReference type="InterPro" id="IPR011009">
    <property type="entry name" value="Kinase-like_dom_sf"/>
</dbReference>
<dbReference type="PANTHER" id="PTHR24058:SF108">
    <property type="entry name" value="KINASE, PUTATIVE-RELATED"/>
    <property type="match status" value="1"/>
</dbReference>
<feature type="binding site" evidence="6">
    <location>
        <position position="34"/>
    </location>
    <ligand>
        <name>ATP</name>
        <dbReference type="ChEBI" id="CHEBI:30616"/>
    </ligand>
</feature>
<dbReference type="Gene3D" id="3.30.200.20">
    <property type="entry name" value="Phosphorylase Kinase, domain 1"/>
    <property type="match status" value="1"/>
</dbReference>
<dbReference type="Pfam" id="PF00069">
    <property type="entry name" value="Pkinase"/>
    <property type="match status" value="1"/>
</dbReference>
<evidence type="ECO:0000256" key="2">
    <source>
        <dbReference type="ARBA" id="ARBA00022679"/>
    </source>
</evidence>
<evidence type="ECO:0000256" key="6">
    <source>
        <dbReference type="PROSITE-ProRule" id="PRU10141"/>
    </source>
</evidence>
<dbReference type="InterPro" id="IPR017441">
    <property type="entry name" value="Protein_kinase_ATP_BS"/>
</dbReference>
<comment type="caution">
    <text evidence="8">The sequence shown here is derived from an EMBL/GenBank/DDBJ whole genome shotgun (WGS) entry which is preliminary data.</text>
</comment>
<keyword evidence="4" id="KW-0418">Kinase</keyword>
<dbReference type="OMA" id="KMAGGWV"/>
<dbReference type="PROSITE" id="PS50011">
    <property type="entry name" value="PROTEIN_KINASE_DOM"/>
    <property type="match status" value="1"/>
</dbReference>
<dbReference type="GO" id="GO:0005737">
    <property type="term" value="C:cytoplasm"/>
    <property type="evidence" value="ECO:0007669"/>
    <property type="project" value="TreeGrafter"/>
</dbReference>
<dbReference type="AlphaFoldDB" id="A0A3R7K7C3"/>
<dbReference type="Gene3D" id="1.10.510.10">
    <property type="entry name" value="Transferase(Phosphotransferase) domain 1"/>
    <property type="match status" value="1"/>
</dbReference>
<dbReference type="SMART" id="SM00220">
    <property type="entry name" value="S_TKc"/>
    <property type="match status" value="1"/>
</dbReference>
<name>A0A3R7K7C3_TRYRA</name>